<proteinExistence type="predicted"/>
<dbReference type="EMBL" id="MK697706">
    <property type="protein sequence ID" value="QHR92874.1"/>
    <property type="molecule type" value="Genomic_DNA"/>
</dbReference>
<sequence length="58" mass="6724">MGTLLRLGRFSFYLFHASLPQGERGKACFLFNRFYHLSCPESLLSCPRTHPLNIRLLP</sequence>
<gene>
    <name evidence="1" type="primary">orf06976</name>
    <name evidence="1" type="ORF">Q903MT_gene6922</name>
</gene>
<name>A0A6B9XY24_PICSI</name>
<evidence type="ECO:0000313" key="1">
    <source>
        <dbReference type="EMBL" id="QHR92874.1"/>
    </source>
</evidence>
<accession>A0A6B9XY24</accession>
<keyword evidence="1" id="KW-0496">Mitochondrion</keyword>
<protein>
    <submittedName>
        <fullName evidence="1">Uncharacterized protein</fullName>
    </submittedName>
</protein>
<reference evidence="1" key="1">
    <citation type="submission" date="2019-03" db="EMBL/GenBank/DDBJ databases">
        <title>Largest Complete Mitochondrial Genome of a Gymnosperm, Sitka Spruce (Picea sitchensis), Indicates Complex Physical Structure.</title>
        <authorList>
            <person name="Jackman S.D."/>
            <person name="Coombe L."/>
            <person name="Warren R."/>
            <person name="Kirk H."/>
            <person name="Trinh E."/>
            <person name="McLeod T."/>
            <person name="Pleasance S."/>
            <person name="Pandoh P."/>
            <person name="Zhao Y."/>
            <person name="Coope R."/>
            <person name="Bousquet J."/>
            <person name="Bohlmann J.C."/>
            <person name="Jones S.J.M."/>
            <person name="Birol I."/>
        </authorList>
    </citation>
    <scope>NUCLEOTIDE SEQUENCE</scope>
    <source>
        <strain evidence="1">Q903</strain>
    </source>
</reference>
<organism evidence="1">
    <name type="scientific">Picea sitchensis</name>
    <name type="common">Sitka spruce</name>
    <name type="synonym">Pinus sitchensis</name>
    <dbReference type="NCBI Taxonomy" id="3332"/>
    <lineage>
        <taxon>Eukaryota</taxon>
        <taxon>Viridiplantae</taxon>
        <taxon>Streptophyta</taxon>
        <taxon>Embryophyta</taxon>
        <taxon>Tracheophyta</taxon>
        <taxon>Spermatophyta</taxon>
        <taxon>Pinopsida</taxon>
        <taxon>Pinidae</taxon>
        <taxon>Conifers I</taxon>
        <taxon>Pinales</taxon>
        <taxon>Pinaceae</taxon>
        <taxon>Picea</taxon>
    </lineage>
</organism>
<dbReference type="AlphaFoldDB" id="A0A6B9XY24"/>
<geneLocation type="mitochondrion" evidence="1"/>